<reference evidence="1 2" key="1">
    <citation type="journal article" date="2013" name="J. Mol. Microbiol. Biotechnol.">
        <title>Analysis of the Complete Genomes of Acholeplasma brassicae , A. palmae and A. laidlawii and Their Comparison to the Obligate Parasites from ' Candidatus Phytoplasma'.</title>
        <authorList>
            <person name="Kube M."/>
            <person name="Siewert C."/>
            <person name="Migdoll A.M."/>
            <person name="Duduk B."/>
            <person name="Holz S."/>
            <person name="Rabus R."/>
            <person name="Seemuller E."/>
            <person name="Mitrovic J."/>
            <person name="Muller I."/>
            <person name="Buttner C."/>
            <person name="Reinhardt R."/>
        </authorList>
    </citation>
    <scope>NUCLEOTIDE SEQUENCE [LARGE SCALE GENOMIC DNA]</scope>
    <source>
        <strain evidence="1 2">J233</strain>
    </source>
</reference>
<gene>
    <name evidence="1" type="ORF">BN85408060</name>
</gene>
<proteinExistence type="predicted"/>
<dbReference type="Proteomes" id="UP000032740">
    <property type="component" value="Chromosome"/>
</dbReference>
<dbReference type="PANTHER" id="PTHR34822">
    <property type="entry name" value="GRPB DOMAIN PROTEIN (AFU_ORTHOLOGUE AFUA_1G01530)"/>
    <property type="match status" value="1"/>
</dbReference>
<evidence type="ECO:0000313" key="1">
    <source>
        <dbReference type="EMBL" id="CCV64383.1"/>
    </source>
</evidence>
<dbReference type="HOGENOM" id="CLU_086407_0_0_14"/>
<evidence type="ECO:0000313" key="2">
    <source>
        <dbReference type="Proteomes" id="UP000032740"/>
    </source>
</evidence>
<dbReference type="STRING" id="1318466.BN85408060"/>
<dbReference type="InterPro" id="IPR007344">
    <property type="entry name" value="GrpB/CoaE"/>
</dbReference>
<dbReference type="PANTHER" id="PTHR34822:SF1">
    <property type="entry name" value="GRPB FAMILY PROTEIN"/>
    <property type="match status" value="1"/>
</dbReference>
<sequence length="186" mass="22053">MKKKLSEMTLKELWELFPIFLVPHKSEWEKWFSDEKTPLTDLLGVNKIEHIGSTAISTIYAKDIVDIMIIVEENEFAHVVDKLKGNNYILMNQKNGRATFNKGYTPEGFADRVFHIHVRKTNDIDELYFRDFLIEHEDISKAYESLKLKLWKIYEHDRDGYTEAKTEFINNITSEAKILYKNKKYI</sequence>
<evidence type="ECO:0008006" key="3">
    <source>
        <dbReference type="Google" id="ProtNLM"/>
    </source>
</evidence>
<dbReference type="Pfam" id="PF04229">
    <property type="entry name" value="GrpB"/>
    <property type="match status" value="1"/>
</dbReference>
<dbReference type="RefSeq" id="WP_026659318.1">
    <property type="nucleotide sequence ID" value="NC_022538.1"/>
</dbReference>
<accession>U4KKZ7</accession>
<keyword evidence="2" id="KW-1185">Reference proteome</keyword>
<dbReference type="EMBL" id="FO681347">
    <property type="protein sequence ID" value="CCV64383.1"/>
    <property type="molecule type" value="Genomic_DNA"/>
</dbReference>
<dbReference type="OrthoDB" id="9799092at2"/>
<dbReference type="SUPFAM" id="SSF81301">
    <property type="entry name" value="Nucleotidyltransferase"/>
    <property type="match status" value="1"/>
</dbReference>
<dbReference type="InterPro" id="IPR043519">
    <property type="entry name" value="NT_sf"/>
</dbReference>
<dbReference type="KEGG" id="apal:BN85408060"/>
<name>U4KKZ7_ALTPJ</name>
<dbReference type="AlphaFoldDB" id="U4KKZ7"/>
<organism evidence="1 2">
    <name type="scientific">Alteracholeplasma palmae (strain ATCC 49389 / J233)</name>
    <name type="common">Acholeplasma palmae</name>
    <dbReference type="NCBI Taxonomy" id="1318466"/>
    <lineage>
        <taxon>Bacteria</taxon>
        <taxon>Bacillati</taxon>
        <taxon>Mycoplasmatota</taxon>
        <taxon>Mollicutes</taxon>
        <taxon>Acholeplasmatales</taxon>
        <taxon>Acholeplasmataceae</taxon>
        <taxon>Acholeplasma</taxon>
    </lineage>
</organism>
<dbReference type="Gene3D" id="3.30.460.10">
    <property type="entry name" value="Beta Polymerase, domain 2"/>
    <property type="match status" value="1"/>
</dbReference>
<protein>
    <recommendedName>
        <fullName evidence="3">GrpB family protein</fullName>
    </recommendedName>
</protein>